<dbReference type="Proteomes" id="UP000537862">
    <property type="component" value="Unassembled WGS sequence"/>
</dbReference>
<dbReference type="SUPFAM" id="SSF56529">
    <property type="entry name" value="FAH"/>
    <property type="match status" value="1"/>
</dbReference>
<dbReference type="EMBL" id="JABGBN010000008">
    <property type="protein sequence ID" value="NOL52259.1"/>
    <property type="molecule type" value="Genomic_DNA"/>
</dbReference>
<proteinExistence type="predicted"/>
<comment type="caution">
    <text evidence="3">The sequence shown here is derived from an EMBL/GenBank/DDBJ whole genome shotgun (WGS) entry which is preliminary data.</text>
</comment>
<dbReference type="Pfam" id="PF01557">
    <property type="entry name" value="FAA_hydrolase"/>
    <property type="match status" value="1"/>
</dbReference>
<evidence type="ECO:0000313" key="4">
    <source>
        <dbReference type="Proteomes" id="UP000537862"/>
    </source>
</evidence>
<evidence type="ECO:0000313" key="3">
    <source>
        <dbReference type="EMBL" id="NOL52259.1"/>
    </source>
</evidence>
<reference evidence="3 4" key="1">
    <citation type="submission" date="2020-05" db="EMBL/GenBank/DDBJ databases">
        <authorList>
            <person name="Niu N."/>
        </authorList>
    </citation>
    <scope>NUCLEOTIDE SEQUENCE [LARGE SCALE GENOMIC DNA]</scope>
    <source>
        <strain evidence="3 4">3340-03</strain>
    </source>
</reference>
<dbReference type="GO" id="GO:0008684">
    <property type="term" value="F:2-oxopent-4-enoate hydratase activity"/>
    <property type="evidence" value="ECO:0007669"/>
    <property type="project" value="TreeGrafter"/>
</dbReference>
<dbReference type="PANTHER" id="PTHR30143">
    <property type="entry name" value="ACID HYDRATASE"/>
    <property type="match status" value="1"/>
</dbReference>
<dbReference type="Gene3D" id="3.90.850.10">
    <property type="entry name" value="Fumarylacetoacetase-like, C-terminal domain"/>
    <property type="match status" value="1"/>
</dbReference>
<dbReference type="AlphaFoldDB" id="A0A849P3M1"/>
<accession>A0A849P3M1</accession>
<keyword evidence="1" id="KW-0456">Lyase</keyword>
<keyword evidence="4" id="KW-1185">Reference proteome</keyword>
<organism evidence="3 4">
    <name type="scientific">Pelistega suis</name>
    <dbReference type="NCBI Taxonomy" id="1631957"/>
    <lineage>
        <taxon>Bacteria</taxon>
        <taxon>Pseudomonadati</taxon>
        <taxon>Pseudomonadota</taxon>
        <taxon>Betaproteobacteria</taxon>
        <taxon>Burkholderiales</taxon>
        <taxon>Alcaligenaceae</taxon>
        <taxon>Pelistega</taxon>
    </lineage>
</organism>
<dbReference type="InterPro" id="IPR036663">
    <property type="entry name" value="Fumarylacetoacetase_C_sf"/>
</dbReference>
<name>A0A849P3M1_9BURK</name>
<protein>
    <submittedName>
        <fullName evidence="3">4-oxalocrotonate decarboxylase</fullName>
    </submittedName>
</protein>
<evidence type="ECO:0000256" key="1">
    <source>
        <dbReference type="ARBA" id="ARBA00023239"/>
    </source>
</evidence>
<gene>
    <name evidence="3" type="ORF">HKX39_08795</name>
</gene>
<dbReference type="InterPro" id="IPR011234">
    <property type="entry name" value="Fumarylacetoacetase-like_C"/>
</dbReference>
<dbReference type="PANTHER" id="PTHR30143:SF0">
    <property type="entry name" value="2-KETO-4-PENTENOATE HYDRATASE"/>
    <property type="match status" value="1"/>
</dbReference>
<evidence type="ECO:0000259" key="2">
    <source>
        <dbReference type="Pfam" id="PF01557"/>
    </source>
</evidence>
<dbReference type="RefSeq" id="WP_171680954.1">
    <property type="nucleotide sequence ID" value="NZ_JABGBN010000008.1"/>
</dbReference>
<sequence>MDKKEIAQKLDAAAVNAQAVEQFATGLFDLKEAYDIQREVIAHRVHRGFPICGIKMGFTSIAKMRQMNVHSLIWGLLTTDMLIEDASTIKRSNFVHPRVEPEVCYLIKKDIDRPLNALEAVDYIEAVAPALEIIDSRFRDFKFDLNNVVADNCSSSGVVVGSWSRDFHHLTNAYVGLNINGKPVQAGSTAAILGNPMRSVVQASALLAERGEVLPAGSLLMAGAATSAEALNVGDYVEVEISKLGRASFYVGE</sequence>
<feature type="domain" description="Fumarylacetoacetase-like C-terminal" evidence="2">
    <location>
        <begin position="78"/>
        <end position="247"/>
    </location>
</feature>
<dbReference type="GO" id="GO:0005737">
    <property type="term" value="C:cytoplasm"/>
    <property type="evidence" value="ECO:0007669"/>
    <property type="project" value="TreeGrafter"/>
</dbReference>
<dbReference type="InterPro" id="IPR050772">
    <property type="entry name" value="Hydratase-Decarb/MhpD_sf"/>
</dbReference>